<reference evidence="3" key="1">
    <citation type="submission" date="2016-06" db="UniProtKB">
        <authorList>
            <consortium name="WormBaseParasite"/>
        </authorList>
    </citation>
    <scope>IDENTIFICATION</scope>
</reference>
<gene>
    <name evidence="1" type="ORF">GPUH_LOCUS8</name>
</gene>
<accession>A0A183CU67</accession>
<proteinExistence type="predicted"/>
<dbReference type="WBParaSite" id="GPUH_0000000701-mRNA-1">
    <property type="protein sequence ID" value="GPUH_0000000701-mRNA-1"/>
    <property type="gene ID" value="GPUH_0000000701"/>
</dbReference>
<dbReference type="AlphaFoldDB" id="A0A183CU67"/>
<dbReference type="Proteomes" id="UP000271098">
    <property type="component" value="Unassembled WGS sequence"/>
</dbReference>
<keyword evidence="2" id="KW-1185">Reference proteome</keyword>
<evidence type="ECO:0000313" key="1">
    <source>
        <dbReference type="EMBL" id="VDK27056.1"/>
    </source>
</evidence>
<dbReference type="EMBL" id="UYRT01000004">
    <property type="protein sequence ID" value="VDK27056.1"/>
    <property type="molecule type" value="Genomic_DNA"/>
</dbReference>
<sequence length="108" mass="11941">IKPSVKVNTCWSAPGNTYRDEVGFESDDDDDLDLSRPSPFNCCCADLSDYDEQARKSILDFSGTGRFRIPGKQCPRVISEANSLSMYDATPSPHRSFLCLLCSCCCPC</sequence>
<organism evidence="3">
    <name type="scientific">Gongylonema pulchrum</name>
    <dbReference type="NCBI Taxonomy" id="637853"/>
    <lineage>
        <taxon>Eukaryota</taxon>
        <taxon>Metazoa</taxon>
        <taxon>Ecdysozoa</taxon>
        <taxon>Nematoda</taxon>
        <taxon>Chromadorea</taxon>
        <taxon>Rhabditida</taxon>
        <taxon>Spirurina</taxon>
        <taxon>Spiruromorpha</taxon>
        <taxon>Spiruroidea</taxon>
        <taxon>Gongylonematidae</taxon>
        <taxon>Gongylonema</taxon>
    </lineage>
</organism>
<evidence type="ECO:0000313" key="3">
    <source>
        <dbReference type="WBParaSite" id="GPUH_0000000701-mRNA-1"/>
    </source>
</evidence>
<name>A0A183CU67_9BILA</name>
<protein>
    <submittedName>
        <fullName evidence="3">Phospholipid scramblase</fullName>
    </submittedName>
</protein>
<reference evidence="1 2" key="2">
    <citation type="submission" date="2018-11" db="EMBL/GenBank/DDBJ databases">
        <authorList>
            <consortium name="Pathogen Informatics"/>
        </authorList>
    </citation>
    <scope>NUCLEOTIDE SEQUENCE [LARGE SCALE GENOMIC DNA]</scope>
</reference>
<evidence type="ECO:0000313" key="2">
    <source>
        <dbReference type="Proteomes" id="UP000271098"/>
    </source>
</evidence>